<name>A0A0R1U7Q5_9LACO</name>
<dbReference type="GO" id="GO:0030655">
    <property type="term" value="P:beta-lactam antibiotic catabolic process"/>
    <property type="evidence" value="ECO:0007669"/>
    <property type="project" value="InterPro"/>
</dbReference>
<keyword evidence="1" id="KW-0812">Transmembrane</keyword>
<dbReference type="RefSeq" id="WP_225350318.1">
    <property type="nucleotide sequence ID" value="NZ_AZFJ01000032.1"/>
</dbReference>
<dbReference type="GO" id="GO:0046677">
    <property type="term" value="P:response to antibiotic"/>
    <property type="evidence" value="ECO:0007669"/>
    <property type="project" value="InterPro"/>
</dbReference>
<keyword evidence="4" id="KW-1185">Reference proteome</keyword>
<dbReference type="InterPro" id="IPR000871">
    <property type="entry name" value="Beta-lactam_class-A"/>
</dbReference>
<dbReference type="STRING" id="1423783.FC50_GL000049"/>
<dbReference type="Proteomes" id="UP000051922">
    <property type="component" value="Unassembled WGS sequence"/>
</dbReference>
<protein>
    <submittedName>
        <fullName evidence="3">Beta-lactamase class A</fullName>
    </submittedName>
</protein>
<accession>A0A0R1U7Q5</accession>
<dbReference type="PANTHER" id="PTHR35333">
    <property type="entry name" value="BETA-LACTAMASE"/>
    <property type="match status" value="1"/>
</dbReference>
<dbReference type="Pfam" id="PF13354">
    <property type="entry name" value="Beta-lactamase2"/>
    <property type="match status" value="1"/>
</dbReference>
<gene>
    <name evidence="3" type="ORF">FC50_GL000049</name>
</gene>
<evidence type="ECO:0000313" key="4">
    <source>
        <dbReference type="Proteomes" id="UP000051922"/>
    </source>
</evidence>
<reference evidence="3 4" key="1">
    <citation type="journal article" date="2015" name="Genome Announc.">
        <title>Expanding the biotechnology potential of lactobacilli through comparative genomics of 213 strains and associated genera.</title>
        <authorList>
            <person name="Sun Z."/>
            <person name="Harris H.M."/>
            <person name="McCann A."/>
            <person name="Guo C."/>
            <person name="Argimon S."/>
            <person name="Zhang W."/>
            <person name="Yang X."/>
            <person name="Jeffery I.B."/>
            <person name="Cooney J.C."/>
            <person name="Kagawa T.F."/>
            <person name="Liu W."/>
            <person name="Song Y."/>
            <person name="Salvetti E."/>
            <person name="Wrobel A."/>
            <person name="Rasinkangas P."/>
            <person name="Parkhill J."/>
            <person name="Rea M.C."/>
            <person name="O'Sullivan O."/>
            <person name="Ritari J."/>
            <person name="Douillard F.P."/>
            <person name="Paul Ross R."/>
            <person name="Yang R."/>
            <person name="Briner A.E."/>
            <person name="Felis G.E."/>
            <person name="de Vos W.M."/>
            <person name="Barrangou R."/>
            <person name="Klaenhammer T.R."/>
            <person name="Caufield P.W."/>
            <person name="Cui Y."/>
            <person name="Zhang H."/>
            <person name="O'Toole P.W."/>
        </authorList>
    </citation>
    <scope>NUCLEOTIDE SEQUENCE [LARGE SCALE GENOMIC DNA]</scope>
    <source>
        <strain evidence="3 4">DSM 15945</strain>
    </source>
</reference>
<keyword evidence="1" id="KW-0472">Membrane</keyword>
<dbReference type="PATRIC" id="fig|1423783.4.peg.55"/>
<comment type="caution">
    <text evidence="3">The sequence shown here is derived from an EMBL/GenBank/DDBJ whole genome shotgun (WGS) entry which is preliminary data.</text>
</comment>
<proteinExistence type="predicted"/>
<sequence length="328" mass="34856">MRKHVSNHQRERYVAAIVVIFGAMAVALLCWRAAGDTTGNGQHAQAATSSSASTDSATTAANKKRSIIQENLQNYLDKVTADGDASVSFYSLDATSGSSADSTTDQLTYGDGQIVADSNATTTATSASTYKLFIAAYLFHLHQEGKFSWTTANKSGFYQMVVNSSNTFPEEILAEYGADSINAFIKSQGWSSPVFHDGDEAASTTSQSLRKVLQALNAGTGVFSDSSDRSYLLGLMQKQVYRSGIPAGVASVDSGATVADKVGFLDDVNNDAAIVTTSDGHKYILVIMTHGHNQTTLDFSRIKTIAVKVQQIVYGSDAGTKVVSYSAD</sequence>
<feature type="transmembrane region" description="Helical" evidence="1">
    <location>
        <begin position="12"/>
        <end position="34"/>
    </location>
</feature>
<dbReference type="SUPFAM" id="SSF56601">
    <property type="entry name" value="beta-lactamase/transpeptidase-like"/>
    <property type="match status" value="1"/>
</dbReference>
<dbReference type="InterPro" id="IPR012338">
    <property type="entry name" value="Beta-lactam/transpept-like"/>
</dbReference>
<feature type="domain" description="Beta-lactamase class A catalytic" evidence="2">
    <location>
        <begin position="159"/>
        <end position="289"/>
    </location>
</feature>
<evidence type="ECO:0000313" key="3">
    <source>
        <dbReference type="EMBL" id="KRL87077.1"/>
    </source>
</evidence>
<dbReference type="InterPro" id="IPR045155">
    <property type="entry name" value="Beta-lactam_cat"/>
</dbReference>
<dbReference type="GO" id="GO:0008800">
    <property type="term" value="F:beta-lactamase activity"/>
    <property type="evidence" value="ECO:0007669"/>
    <property type="project" value="InterPro"/>
</dbReference>
<evidence type="ECO:0000259" key="2">
    <source>
        <dbReference type="Pfam" id="PF13354"/>
    </source>
</evidence>
<dbReference type="AlphaFoldDB" id="A0A0R1U7Q5"/>
<keyword evidence="1" id="KW-1133">Transmembrane helix</keyword>
<dbReference type="EMBL" id="AZFJ01000032">
    <property type="protein sequence ID" value="KRL87077.1"/>
    <property type="molecule type" value="Genomic_DNA"/>
</dbReference>
<dbReference type="Gene3D" id="3.40.710.10">
    <property type="entry name" value="DD-peptidase/beta-lactamase superfamily"/>
    <property type="match status" value="1"/>
</dbReference>
<dbReference type="PANTHER" id="PTHR35333:SF3">
    <property type="entry name" value="BETA-LACTAMASE-TYPE TRANSPEPTIDASE FOLD CONTAINING PROTEIN"/>
    <property type="match status" value="1"/>
</dbReference>
<organism evidence="3 4">
    <name type="scientific">Lacticaseibacillus pantheris DSM 15945 = JCM 12539 = NBRC 106106</name>
    <dbReference type="NCBI Taxonomy" id="1423783"/>
    <lineage>
        <taxon>Bacteria</taxon>
        <taxon>Bacillati</taxon>
        <taxon>Bacillota</taxon>
        <taxon>Bacilli</taxon>
        <taxon>Lactobacillales</taxon>
        <taxon>Lactobacillaceae</taxon>
        <taxon>Lacticaseibacillus</taxon>
    </lineage>
</organism>
<evidence type="ECO:0000256" key="1">
    <source>
        <dbReference type="SAM" id="Phobius"/>
    </source>
</evidence>